<sequence>MSVDYVGSAVSGVDPWTAELAQQAVGRTHVPVAAQKLEEAPIDSRVQRAKARNTALRSTDPKVAASEVPTEVDPSKQPLGAKGVSQSSADMMKMQMGQARAGSGRIAGGERNIITAMTELLMNFAKEFNLEVGTEADWLKKVASMMVKRLQKSGGGPKPTQVEDSGPTQVSTAMKYQMQR</sequence>
<dbReference type="EMBL" id="UINC01119427">
    <property type="protein sequence ID" value="SVC93239.1"/>
    <property type="molecule type" value="Genomic_DNA"/>
</dbReference>
<dbReference type="AlphaFoldDB" id="A0A382R691"/>
<gene>
    <name evidence="2" type="ORF">METZ01_LOCUS346093</name>
</gene>
<evidence type="ECO:0000313" key="2">
    <source>
        <dbReference type="EMBL" id="SVC93239.1"/>
    </source>
</evidence>
<proteinExistence type="predicted"/>
<reference evidence="2" key="1">
    <citation type="submission" date="2018-05" db="EMBL/GenBank/DDBJ databases">
        <authorList>
            <person name="Lanie J.A."/>
            <person name="Ng W.-L."/>
            <person name="Kazmierczak K.M."/>
            <person name="Andrzejewski T.M."/>
            <person name="Davidsen T.M."/>
            <person name="Wayne K.J."/>
            <person name="Tettelin H."/>
            <person name="Glass J.I."/>
            <person name="Rusch D."/>
            <person name="Podicherti R."/>
            <person name="Tsui H.-C.T."/>
            <person name="Winkler M.E."/>
        </authorList>
    </citation>
    <scope>NUCLEOTIDE SEQUENCE</scope>
</reference>
<feature type="non-terminal residue" evidence="2">
    <location>
        <position position="180"/>
    </location>
</feature>
<feature type="region of interest" description="Disordered" evidence="1">
    <location>
        <begin position="52"/>
        <end position="83"/>
    </location>
</feature>
<feature type="region of interest" description="Disordered" evidence="1">
    <location>
        <begin position="150"/>
        <end position="180"/>
    </location>
</feature>
<organism evidence="2">
    <name type="scientific">marine metagenome</name>
    <dbReference type="NCBI Taxonomy" id="408172"/>
    <lineage>
        <taxon>unclassified sequences</taxon>
        <taxon>metagenomes</taxon>
        <taxon>ecological metagenomes</taxon>
    </lineage>
</organism>
<name>A0A382R691_9ZZZZ</name>
<evidence type="ECO:0000256" key="1">
    <source>
        <dbReference type="SAM" id="MobiDB-lite"/>
    </source>
</evidence>
<feature type="compositionally biased region" description="Polar residues" evidence="1">
    <location>
        <begin position="162"/>
        <end position="180"/>
    </location>
</feature>
<protein>
    <submittedName>
        <fullName evidence="2">Uncharacterized protein</fullName>
    </submittedName>
</protein>
<accession>A0A382R691</accession>